<dbReference type="EMBL" id="BAEQ01000056">
    <property type="protein sequence ID" value="GAC30468.1"/>
    <property type="molecule type" value="Genomic_DNA"/>
</dbReference>
<dbReference type="GO" id="GO:0043565">
    <property type="term" value="F:sequence-specific DNA binding"/>
    <property type="evidence" value="ECO:0007669"/>
    <property type="project" value="InterPro"/>
</dbReference>
<evidence type="ECO:0000313" key="5">
    <source>
        <dbReference type="EMBL" id="GAC30468.1"/>
    </source>
</evidence>
<dbReference type="OrthoDB" id="166264at2"/>
<dbReference type="GO" id="GO:0005829">
    <property type="term" value="C:cytosol"/>
    <property type="evidence" value="ECO:0007669"/>
    <property type="project" value="TreeGrafter"/>
</dbReference>
<keyword evidence="1" id="KW-0805">Transcription regulation</keyword>
<dbReference type="InterPro" id="IPR000485">
    <property type="entry name" value="AsnC-type_HTH_dom"/>
</dbReference>
<dbReference type="SUPFAM" id="SSF54909">
    <property type="entry name" value="Dimeric alpha+beta barrel"/>
    <property type="match status" value="1"/>
</dbReference>
<dbReference type="InterPro" id="IPR019887">
    <property type="entry name" value="Tscrpt_reg_AsnC/Lrp_C"/>
</dbReference>
<keyword evidence="3" id="KW-0804">Transcription</keyword>
<dbReference type="InterPro" id="IPR019885">
    <property type="entry name" value="Tscrpt_reg_HTH_AsnC-type_CS"/>
</dbReference>
<feature type="domain" description="HTH asnC-type" evidence="4">
    <location>
        <begin position="3"/>
        <end position="64"/>
    </location>
</feature>
<dbReference type="PRINTS" id="PR00033">
    <property type="entry name" value="HTHASNC"/>
</dbReference>
<dbReference type="SMART" id="SM00344">
    <property type="entry name" value="HTH_ASNC"/>
    <property type="match status" value="1"/>
</dbReference>
<organism evidence="5 6">
    <name type="scientific">Brumicola pallidula DSM 14239 = ACAM 615</name>
    <dbReference type="NCBI Taxonomy" id="1121922"/>
    <lineage>
        <taxon>Bacteria</taxon>
        <taxon>Pseudomonadati</taxon>
        <taxon>Pseudomonadota</taxon>
        <taxon>Gammaproteobacteria</taxon>
        <taxon>Alteromonadales</taxon>
        <taxon>Alteromonadaceae</taxon>
        <taxon>Brumicola</taxon>
    </lineage>
</organism>
<dbReference type="GO" id="GO:0006355">
    <property type="term" value="P:regulation of DNA-templated transcription"/>
    <property type="evidence" value="ECO:0007669"/>
    <property type="project" value="UniProtKB-ARBA"/>
</dbReference>
<evidence type="ECO:0000256" key="3">
    <source>
        <dbReference type="ARBA" id="ARBA00023163"/>
    </source>
</evidence>
<evidence type="ECO:0000256" key="1">
    <source>
        <dbReference type="ARBA" id="ARBA00023015"/>
    </source>
</evidence>
<reference evidence="6" key="1">
    <citation type="journal article" date="2014" name="Environ. Microbiol.">
        <title>Comparative genomics of the marine bacterial genus Glaciecola reveals the high degree of genomic diversity and genomic characteristic for cold adaptation.</title>
        <authorList>
            <person name="Qin Q.L."/>
            <person name="Xie B.B."/>
            <person name="Yu Y."/>
            <person name="Shu Y.L."/>
            <person name="Rong J.C."/>
            <person name="Zhang Y.J."/>
            <person name="Zhao D.L."/>
            <person name="Chen X.L."/>
            <person name="Zhang X.Y."/>
            <person name="Chen B."/>
            <person name="Zhou B.C."/>
            <person name="Zhang Y.Z."/>
        </authorList>
    </citation>
    <scope>NUCLEOTIDE SEQUENCE [LARGE SCALE GENOMIC DNA]</scope>
    <source>
        <strain evidence="6">ACAM 615</strain>
    </source>
</reference>
<dbReference type="Gene3D" id="1.10.10.10">
    <property type="entry name" value="Winged helix-like DNA-binding domain superfamily/Winged helix DNA-binding domain"/>
    <property type="match status" value="1"/>
</dbReference>
<proteinExistence type="predicted"/>
<dbReference type="InterPro" id="IPR036390">
    <property type="entry name" value="WH_DNA-bd_sf"/>
</dbReference>
<keyword evidence="2" id="KW-0238">DNA-binding</keyword>
<sequence length="154" mass="17898">MNIDRIDKEILRIIQQDAALTTAEVAEQVGLTTTPCWRRIQRMQDSGIIIKKVTLLRPEKLNLMLTVFVNVKVAKHDSSWLKKFAEHTQAFEEVVEFYRLSGEFDYMLKVLVCDMQGYDHFYKRFISGIELSEVTSSFAMEKIKNQTAIPLNHL</sequence>
<dbReference type="Gene3D" id="3.30.70.920">
    <property type="match status" value="1"/>
</dbReference>
<dbReference type="STRING" id="1121922.GCA_000428905_02086"/>
<dbReference type="Pfam" id="PF13412">
    <property type="entry name" value="HTH_24"/>
    <property type="match status" value="1"/>
</dbReference>
<dbReference type="PROSITE" id="PS00519">
    <property type="entry name" value="HTH_ASNC_1"/>
    <property type="match status" value="1"/>
</dbReference>
<dbReference type="SUPFAM" id="SSF46785">
    <property type="entry name" value="Winged helix' DNA-binding domain"/>
    <property type="match status" value="1"/>
</dbReference>
<evidence type="ECO:0000259" key="4">
    <source>
        <dbReference type="PROSITE" id="PS50956"/>
    </source>
</evidence>
<dbReference type="PROSITE" id="PS50956">
    <property type="entry name" value="HTH_ASNC_2"/>
    <property type="match status" value="1"/>
</dbReference>
<dbReference type="GO" id="GO:0043200">
    <property type="term" value="P:response to amino acid"/>
    <property type="evidence" value="ECO:0007669"/>
    <property type="project" value="TreeGrafter"/>
</dbReference>
<dbReference type="InterPro" id="IPR036388">
    <property type="entry name" value="WH-like_DNA-bd_sf"/>
</dbReference>
<comment type="caution">
    <text evidence="5">The sequence shown here is derived from an EMBL/GenBank/DDBJ whole genome shotgun (WGS) entry which is preliminary data.</text>
</comment>
<evidence type="ECO:0000256" key="2">
    <source>
        <dbReference type="ARBA" id="ARBA00023125"/>
    </source>
</evidence>
<dbReference type="PANTHER" id="PTHR30154">
    <property type="entry name" value="LEUCINE-RESPONSIVE REGULATORY PROTEIN"/>
    <property type="match status" value="1"/>
</dbReference>
<evidence type="ECO:0000313" key="6">
    <source>
        <dbReference type="Proteomes" id="UP000006251"/>
    </source>
</evidence>
<dbReference type="Pfam" id="PF01037">
    <property type="entry name" value="AsnC_trans_reg"/>
    <property type="match status" value="1"/>
</dbReference>
<dbReference type="CDD" id="cd00090">
    <property type="entry name" value="HTH_ARSR"/>
    <property type="match status" value="1"/>
</dbReference>
<dbReference type="PANTHER" id="PTHR30154:SF17">
    <property type="entry name" value="DNA-BINDING TRANSCRIPTIONAL ACTIVATOR DECR"/>
    <property type="match status" value="1"/>
</dbReference>
<accession>K6ZNK4</accession>
<dbReference type="InterPro" id="IPR011008">
    <property type="entry name" value="Dimeric_a/b-barrel"/>
</dbReference>
<dbReference type="AlphaFoldDB" id="K6ZNK4"/>
<dbReference type="Proteomes" id="UP000006251">
    <property type="component" value="Unassembled WGS sequence"/>
</dbReference>
<dbReference type="RefSeq" id="WP_006014618.1">
    <property type="nucleotide sequence ID" value="NZ_BAEQ01000056.1"/>
</dbReference>
<gene>
    <name evidence="5" type="primary">grp</name>
    <name evidence="5" type="ORF">GPAL_3626</name>
</gene>
<dbReference type="InterPro" id="IPR011991">
    <property type="entry name" value="ArsR-like_HTH"/>
</dbReference>
<dbReference type="InterPro" id="IPR019888">
    <property type="entry name" value="Tscrpt_reg_AsnC-like"/>
</dbReference>
<keyword evidence="6" id="KW-1185">Reference proteome</keyword>
<name>K6ZNK4_9ALTE</name>
<protein>
    <submittedName>
        <fullName evidence="5">Glutamate uptake regulatory protein</fullName>
    </submittedName>
</protein>